<dbReference type="EMBL" id="CP159218">
    <property type="protein sequence ID" value="XCG62111.1"/>
    <property type="molecule type" value="Genomic_DNA"/>
</dbReference>
<dbReference type="RefSeq" id="WP_353647726.1">
    <property type="nucleotide sequence ID" value="NZ_CP159218.1"/>
</dbReference>
<proteinExistence type="predicted"/>
<sequence length="439" mass="46842">MTTSGALDDTAVAARLLDRFTFGATQSERAAVVGQRPGQVMQTLLGRTGTALPDGVALPEFPAVAKRSKDESADAKKQRREQLKAHRATLLHWWISTATRSDHQLTERMAWFWSGHFATSIAKVRSADLMYQQYGALRSGGTGEFAALAQTMIVDPAMLRWLDGTANKVGAANENLSREFLELFALGPGGYTEDDVRAGARGLTGWTVDRKTGKARHVAQRHDDASVTFLGRTGPLDAAAFVAQALAQPQSPRFVIDRIWFRLVSTTPPDTPTLLRLQKAYGAGDLAALLQALALEPAWADPASSLVKQPAEWLIGAVRVCAIDPRTLPDASLTAVLKGLSALGQVPFAPPSVGGWPSGRAWLTAATAVSRARLAQRLAAVAPVRTMLGRSPAARVDALGLLLGRTWTDRTRAALLAVADSPVDALALALCSPEYVVSA</sequence>
<gene>
    <name evidence="1" type="ORF">ABLG96_12575</name>
</gene>
<dbReference type="AlphaFoldDB" id="A0AAU8DLL5"/>
<reference evidence="1" key="1">
    <citation type="submission" date="2024-05" db="EMBL/GenBank/DDBJ databases">
        <authorList>
            <person name="Cai S.Y."/>
            <person name="Jin L.M."/>
            <person name="Li H.R."/>
        </authorList>
    </citation>
    <scope>NUCLEOTIDE SEQUENCE</scope>
    <source>
        <strain evidence="1">A5-74</strain>
    </source>
</reference>
<organism evidence="1">
    <name type="scientific">Nakamurella sp. A5-74</name>
    <dbReference type="NCBI Taxonomy" id="3158264"/>
    <lineage>
        <taxon>Bacteria</taxon>
        <taxon>Bacillati</taxon>
        <taxon>Actinomycetota</taxon>
        <taxon>Actinomycetes</taxon>
        <taxon>Nakamurellales</taxon>
        <taxon>Nakamurellaceae</taxon>
        <taxon>Nakamurella</taxon>
    </lineage>
</organism>
<accession>A0AAU8DLL5</accession>
<protein>
    <submittedName>
        <fullName evidence="1">DUF1800 family protein</fullName>
    </submittedName>
</protein>
<name>A0AAU8DLL5_9ACTN</name>
<evidence type="ECO:0000313" key="1">
    <source>
        <dbReference type="EMBL" id="XCG62111.1"/>
    </source>
</evidence>
<dbReference type="Pfam" id="PF08811">
    <property type="entry name" value="DUF1800"/>
    <property type="match status" value="1"/>
</dbReference>
<dbReference type="InterPro" id="IPR014917">
    <property type="entry name" value="DUF1800"/>
</dbReference>